<name>A0AAD7U314_9APHY</name>
<accession>A0AAD7U314</accession>
<sequence length="141" mass="14786">MVAIRTYAFSVLLLHVLSAVVTSSAAVVDGVARPQLTESRPVKRVTADAVDQHPGDAWNHDDTGSKKRDKSIPSFWRPLWICKNARPGSDGKGSAAGDPHTTDESPEASPAGVNVCKRGVSDVSAKASPDHQGASTDDVAT</sequence>
<organism evidence="3 4">
    <name type="scientific">Trametes cubensis</name>
    <dbReference type="NCBI Taxonomy" id="1111947"/>
    <lineage>
        <taxon>Eukaryota</taxon>
        <taxon>Fungi</taxon>
        <taxon>Dikarya</taxon>
        <taxon>Basidiomycota</taxon>
        <taxon>Agaricomycotina</taxon>
        <taxon>Agaricomycetes</taxon>
        <taxon>Polyporales</taxon>
        <taxon>Polyporaceae</taxon>
        <taxon>Trametes</taxon>
    </lineage>
</organism>
<evidence type="ECO:0000256" key="2">
    <source>
        <dbReference type="SAM" id="SignalP"/>
    </source>
</evidence>
<keyword evidence="4" id="KW-1185">Reference proteome</keyword>
<reference evidence="3" key="1">
    <citation type="submission" date="2022-11" db="EMBL/GenBank/DDBJ databases">
        <title>Genome Sequence of Cubamyces cubensis.</title>
        <authorList>
            <person name="Buettner E."/>
        </authorList>
    </citation>
    <scope>NUCLEOTIDE SEQUENCE</scope>
    <source>
        <strain evidence="3">MPL-01</strain>
    </source>
</reference>
<dbReference type="EMBL" id="JAPEVG010000026">
    <property type="protein sequence ID" value="KAJ8495228.1"/>
    <property type="molecule type" value="Genomic_DNA"/>
</dbReference>
<feature type="chain" id="PRO_5042235214" description="Secreted protein" evidence="2">
    <location>
        <begin position="26"/>
        <end position="141"/>
    </location>
</feature>
<feature type="region of interest" description="Disordered" evidence="1">
    <location>
        <begin position="37"/>
        <end position="71"/>
    </location>
</feature>
<protein>
    <recommendedName>
        <fullName evidence="5">Secreted protein</fullName>
    </recommendedName>
</protein>
<evidence type="ECO:0000256" key="1">
    <source>
        <dbReference type="SAM" id="MobiDB-lite"/>
    </source>
</evidence>
<evidence type="ECO:0000313" key="4">
    <source>
        <dbReference type="Proteomes" id="UP001215151"/>
    </source>
</evidence>
<proteinExistence type="predicted"/>
<feature type="region of interest" description="Disordered" evidence="1">
    <location>
        <begin position="83"/>
        <end position="141"/>
    </location>
</feature>
<feature type="compositionally biased region" description="Basic and acidic residues" evidence="1">
    <location>
        <begin position="50"/>
        <end position="66"/>
    </location>
</feature>
<evidence type="ECO:0008006" key="5">
    <source>
        <dbReference type="Google" id="ProtNLM"/>
    </source>
</evidence>
<gene>
    <name evidence="3" type="ORF">ONZ51_g1822</name>
</gene>
<evidence type="ECO:0000313" key="3">
    <source>
        <dbReference type="EMBL" id="KAJ8495228.1"/>
    </source>
</evidence>
<dbReference type="AlphaFoldDB" id="A0AAD7U314"/>
<dbReference type="Proteomes" id="UP001215151">
    <property type="component" value="Unassembled WGS sequence"/>
</dbReference>
<feature type="signal peptide" evidence="2">
    <location>
        <begin position="1"/>
        <end position="25"/>
    </location>
</feature>
<keyword evidence="2" id="KW-0732">Signal</keyword>
<comment type="caution">
    <text evidence="3">The sequence shown here is derived from an EMBL/GenBank/DDBJ whole genome shotgun (WGS) entry which is preliminary data.</text>
</comment>